<keyword evidence="3" id="KW-0547">Nucleotide-binding</keyword>
<feature type="region of interest" description="Disordered" evidence="1">
    <location>
        <begin position="601"/>
        <end position="630"/>
    </location>
</feature>
<evidence type="ECO:0000259" key="2">
    <source>
        <dbReference type="Pfam" id="PF04851"/>
    </source>
</evidence>
<keyword evidence="3" id="KW-0347">Helicase</keyword>
<dbReference type="PANTHER" id="PTHR47396:SF1">
    <property type="entry name" value="ATP-DEPENDENT HELICASE IRC3-RELATED"/>
    <property type="match status" value="1"/>
</dbReference>
<feature type="region of interest" description="Disordered" evidence="1">
    <location>
        <begin position="439"/>
        <end position="471"/>
    </location>
</feature>
<keyword evidence="3" id="KW-0067">ATP-binding</keyword>
<gene>
    <name evidence="3" type="ORF">U1T56_21615</name>
</gene>
<dbReference type="Gene3D" id="3.40.50.300">
    <property type="entry name" value="P-loop containing nucleotide triphosphate hydrolases"/>
    <property type="match status" value="2"/>
</dbReference>
<name>A0ABU8XX15_9PROT</name>
<dbReference type="SUPFAM" id="SSF52540">
    <property type="entry name" value="P-loop containing nucleoside triphosphate hydrolases"/>
    <property type="match status" value="1"/>
</dbReference>
<feature type="region of interest" description="Disordered" evidence="1">
    <location>
        <begin position="487"/>
        <end position="510"/>
    </location>
</feature>
<keyword evidence="4" id="KW-1185">Reference proteome</keyword>
<keyword evidence="3" id="KW-0378">Hydrolase</keyword>
<dbReference type="RefSeq" id="WP_418161610.1">
    <property type="nucleotide sequence ID" value="NZ_JBBLZC010000034.1"/>
</dbReference>
<dbReference type="InterPro" id="IPR006935">
    <property type="entry name" value="Helicase/UvrB_N"/>
</dbReference>
<proteinExistence type="predicted"/>
<dbReference type="Pfam" id="PF04851">
    <property type="entry name" value="ResIII"/>
    <property type="match status" value="1"/>
</dbReference>
<dbReference type="InterPro" id="IPR050742">
    <property type="entry name" value="Helicase_Restrict-Modif_Enz"/>
</dbReference>
<dbReference type="EMBL" id="JBBLZC010000034">
    <property type="protein sequence ID" value="MEK0085760.1"/>
    <property type="molecule type" value="Genomic_DNA"/>
</dbReference>
<organism evidence="3 4">
    <name type="scientific">Benzoatithermus flavus</name>
    <dbReference type="NCBI Taxonomy" id="3108223"/>
    <lineage>
        <taxon>Bacteria</taxon>
        <taxon>Pseudomonadati</taxon>
        <taxon>Pseudomonadota</taxon>
        <taxon>Alphaproteobacteria</taxon>
        <taxon>Geminicoccales</taxon>
        <taxon>Geminicoccaceae</taxon>
        <taxon>Benzoatithermus</taxon>
    </lineage>
</organism>
<evidence type="ECO:0000256" key="1">
    <source>
        <dbReference type="SAM" id="MobiDB-lite"/>
    </source>
</evidence>
<dbReference type="InterPro" id="IPR027417">
    <property type="entry name" value="P-loop_NTPase"/>
</dbReference>
<feature type="domain" description="Helicase/UvrB N-terminal" evidence="2">
    <location>
        <begin position="2"/>
        <end position="185"/>
    </location>
</feature>
<dbReference type="Proteomes" id="UP001375743">
    <property type="component" value="Unassembled WGS sequence"/>
</dbReference>
<reference evidence="3 4" key="1">
    <citation type="submission" date="2024-01" db="EMBL/GenBank/DDBJ databases">
        <title>Multi-omics insights into the function and evolution of sodium benzoate biodegradation pathways in Benzoatithermus flavus gen. nov., sp. nov. from hot spring.</title>
        <authorList>
            <person name="Hu C.-J."/>
            <person name="Li W.-J."/>
        </authorList>
    </citation>
    <scope>NUCLEOTIDE SEQUENCE [LARGE SCALE GENOMIC DNA]</scope>
    <source>
        <strain evidence="3 4">SYSU G07066</strain>
    </source>
</reference>
<evidence type="ECO:0000313" key="3">
    <source>
        <dbReference type="EMBL" id="MEK0085760.1"/>
    </source>
</evidence>
<sequence length="630" mass="69907">MRLRRHQEEIDRLCRAIAAGAAGVTDILAAVTPGGGKSALPVIAAARLLSVVPPGRKTPLVERICWVVPRDTLRRQAEEAFVDPAWRRFLGHGHAVRAADNGPDPCRGLAGYVTTYQAIAAAPDLHLAEFNRHRYLLCIDELHHLPGLSELDAAAAAAEDTAWSRALLPLLETAGLRLLMTGTLERCDRRPILWLTYRADRWARRQRRVDLTAPGWAVVGYSRKAALAEQAIVPIRFGALDGKAEWLFRGDRCEADSFGAAGERLRPMLFTALRTGYAKDLLRRAFQDCREHRARRRAALGLAPRETARGLGKLLVVAPDQVTARAYTELLRLWLPGDAVALAISEERDAVERIARFRLRPQPSVLVTVGMAYEGMDAPEISHVACLTQIRSTPWLEQMVARATRFDPHGGAYEEQRAVIYHPDDPLFRLFRRAIESDQAGRARARPTPGQDELPFSGIHAEDDPFRSPPLEPLRSEATELVFQTVHPRDRAHAGRAGEAAGDLPETPSQAEQRLRRQVGLLVAAQVIEDVEAGLIGQPWGYHAYNAVLKRVLGKPRAAMSLAELEAMIGWLERNRVSEHLHLIRDDPRYQWTARERRRSAVRASARPGAGRGRRVPFLPSGLGAGPARE</sequence>
<accession>A0ABU8XX15</accession>
<evidence type="ECO:0000313" key="4">
    <source>
        <dbReference type="Proteomes" id="UP001375743"/>
    </source>
</evidence>
<dbReference type="GO" id="GO:0004386">
    <property type="term" value="F:helicase activity"/>
    <property type="evidence" value="ECO:0007669"/>
    <property type="project" value="UniProtKB-KW"/>
</dbReference>
<dbReference type="PANTHER" id="PTHR47396">
    <property type="entry name" value="TYPE I RESTRICTION ENZYME ECOKI R PROTEIN"/>
    <property type="match status" value="1"/>
</dbReference>
<protein>
    <submittedName>
        <fullName evidence="3">DEAD/DEAH box helicase family protein</fullName>
    </submittedName>
</protein>
<comment type="caution">
    <text evidence="3">The sequence shown here is derived from an EMBL/GenBank/DDBJ whole genome shotgun (WGS) entry which is preliminary data.</text>
</comment>